<reference evidence="3 4" key="1">
    <citation type="submission" date="2016-10" db="EMBL/GenBank/DDBJ databases">
        <authorList>
            <person name="de Groot N.N."/>
        </authorList>
    </citation>
    <scope>NUCLEOTIDE SEQUENCE [LARGE SCALE GENOMIC DNA]</scope>
    <source>
        <strain evidence="3 4">DSM 8537</strain>
    </source>
</reference>
<feature type="domain" description="Trehalase-like N-terminal" evidence="2">
    <location>
        <begin position="14"/>
        <end position="156"/>
    </location>
</feature>
<dbReference type="OrthoDB" id="3902805at2"/>
<protein>
    <submittedName>
        <fullName evidence="3">Glucoamylase (Glucan-1,4-alpha-glucosidase), GH15 family</fullName>
    </submittedName>
</protein>
<evidence type="ECO:0000313" key="4">
    <source>
        <dbReference type="Proteomes" id="UP000183635"/>
    </source>
</evidence>
<keyword evidence="4" id="KW-1185">Reference proteome</keyword>
<name>A0A1I3DGD8_9RHOB</name>
<dbReference type="PANTHER" id="PTHR31616:SF0">
    <property type="entry name" value="GLUCAN 1,4-ALPHA-GLUCOSIDASE"/>
    <property type="match status" value="1"/>
</dbReference>
<dbReference type="AlphaFoldDB" id="A0A1I3DGD8"/>
<evidence type="ECO:0000259" key="2">
    <source>
        <dbReference type="Pfam" id="PF19291"/>
    </source>
</evidence>
<feature type="domain" description="GH15-like" evidence="1">
    <location>
        <begin position="229"/>
        <end position="593"/>
    </location>
</feature>
<dbReference type="EMBL" id="FOPU01000038">
    <property type="protein sequence ID" value="SFH85618.1"/>
    <property type="molecule type" value="Genomic_DNA"/>
</dbReference>
<dbReference type="InterPro" id="IPR045582">
    <property type="entry name" value="Trehalase-like_N"/>
</dbReference>
<dbReference type="Gene3D" id="1.50.10.10">
    <property type="match status" value="1"/>
</dbReference>
<dbReference type="PANTHER" id="PTHR31616">
    <property type="entry name" value="TREHALASE"/>
    <property type="match status" value="1"/>
</dbReference>
<sequence length="604" mass="67251">MTAQAPAATPNLDRGIIGNAGLAALIDDQGGLDWMCAPRMDGDPVFCGLLGAGEGEGDGDGCWRFRLSGQRDSSQSYQRNTAVLETILTDDEGNRARIIDFAPRFVMAGRIFRGHSVVRIVEPLSGTPRLTVSLRPRFDYGLQRPEVTRGTNHVRYVLGPQLMRLTTDAPVEYVLSETPFLLEHPLAFILGPDESLSDHPMAIARRFLRDTRRYWLDWVRSLALPADFQEVVIRAAITLKLCSNEETGAIVAALTTSIPEYGASGRTWDYRCCWLRDSYFTVQALNSLNATRTMENYLVYVSNLAAGSESGYMQPLFGLGLERSLDEHIVPGLPGYRGLGPVRRGNAAWTQVQNDGYGSVILAAIQCFFDERLPDMGDEGLFRRLERLGAEAEARWNQPDAGLWEFRTRAEIHTHSALMCWAACDRLARIARKLGLTPDEARWRASAERIRSAILEQGWNHDRGCFVATFGGDEVDASLLLMAQTGFIAAEDPRFLATVAACEADLRFGNHLYRYRRPDDFGAPETAFTACTFWLIDALVRTGRGDEARGIFDDILSRRNHLGLLSEGVHVESGELWGNFPQTYSMVGLINTAMALSRRWEDVL</sequence>
<proteinExistence type="predicted"/>
<evidence type="ECO:0000313" key="3">
    <source>
        <dbReference type="EMBL" id="SFH85618.1"/>
    </source>
</evidence>
<dbReference type="InterPro" id="IPR012341">
    <property type="entry name" value="6hp_glycosidase-like_sf"/>
</dbReference>
<dbReference type="RefSeq" id="WP_074970001.1">
    <property type="nucleotide sequence ID" value="NZ_CBCRYP010000050.1"/>
</dbReference>
<dbReference type="InterPro" id="IPR011613">
    <property type="entry name" value="GH15-like"/>
</dbReference>
<dbReference type="SUPFAM" id="SSF48208">
    <property type="entry name" value="Six-hairpin glycosidases"/>
    <property type="match status" value="1"/>
</dbReference>
<gene>
    <name evidence="3" type="ORF">SAMN04488021_13817</name>
</gene>
<dbReference type="GO" id="GO:0005975">
    <property type="term" value="P:carbohydrate metabolic process"/>
    <property type="evidence" value="ECO:0007669"/>
    <property type="project" value="InterPro"/>
</dbReference>
<dbReference type="Pfam" id="PF00723">
    <property type="entry name" value="Glyco_hydro_15"/>
    <property type="match status" value="1"/>
</dbReference>
<organism evidence="3 4">
    <name type="scientific">Paracoccus aminovorans</name>
    <dbReference type="NCBI Taxonomy" id="34004"/>
    <lineage>
        <taxon>Bacteria</taxon>
        <taxon>Pseudomonadati</taxon>
        <taxon>Pseudomonadota</taxon>
        <taxon>Alphaproteobacteria</taxon>
        <taxon>Rhodobacterales</taxon>
        <taxon>Paracoccaceae</taxon>
        <taxon>Paracoccus</taxon>
    </lineage>
</organism>
<dbReference type="Proteomes" id="UP000183635">
    <property type="component" value="Unassembled WGS sequence"/>
</dbReference>
<dbReference type="STRING" id="34004.SAMN04488021_13817"/>
<dbReference type="Pfam" id="PF19291">
    <property type="entry name" value="TREH_N"/>
    <property type="match status" value="1"/>
</dbReference>
<evidence type="ECO:0000259" key="1">
    <source>
        <dbReference type="Pfam" id="PF00723"/>
    </source>
</evidence>
<accession>A0A1I3DGD8</accession>
<dbReference type="InterPro" id="IPR008928">
    <property type="entry name" value="6-hairpin_glycosidase_sf"/>
</dbReference>
<dbReference type="GO" id="GO:0004553">
    <property type="term" value="F:hydrolase activity, hydrolyzing O-glycosyl compounds"/>
    <property type="evidence" value="ECO:0007669"/>
    <property type="project" value="UniProtKB-ARBA"/>
</dbReference>